<protein>
    <submittedName>
        <fullName evidence="1">Uncharacterized protein</fullName>
    </submittedName>
</protein>
<comment type="caution">
    <text evidence="1">The sequence shown here is derived from an EMBL/GenBank/DDBJ whole genome shotgun (WGS) entry which is preliminary data.</text>
</comment>
<organism evidence="1 2">
    <name type="scientific">Pristionchus mayeri</name>
    <dbReference type="NCBI Taxonomy" id="1317129"/>
    <lineage>
        <taxon>Eukaryota</taxon>
        <taxon>Metazoa</taxon>
        <taxon>Ecdysozoa</taxon>
        <taxon>Nematoda</taxon>
        <taxon>Chromadorea</taxon>
        <taxon>Rhabditida</taxon>
        <taxon>Rhabditina</taxon>
        <taxon>Diplogasteromorpha</taxon>
        <taxon>Diplogasteroidea</taxon>
        <taxon>Neodiplogasteridae</taxon>
        <taxon>Pristionchus</taxon>
    </lineage>
</organism>
<sequence length="100" mass="11076">SSACRTTRSLLILRVEHSVSPIISHFSFIVTLASTAGRTARRRSHLNYCSRTHSSTTRRRALGTHSTTRVFTTPSTFSLLPSSYSSLSSLPNSYLESSNR</sequence>
<feature type="non-terminal residue" evidence="1">
    <location>
        <position position="1"/>
    </location>
</feature>
<dbReference type="EMBL" id="BTRK01000004">
    <property type="protein sequence ID" value="GMR46066.1"/>
    <property type="molecule type" value="Genomic_DNA"/>
</dbReference>
<dbReference type="Proteomes" id="UP001328107">
    <property type="component" value="Unassembled WGS sequence"/>
</dbReference>
<accession>A0AAN5HZN1</accession>
<proteinExistence type="predicted"/>
<evidence type="ECO:0000313" key="2">
    <source>
        <dbReference type="Proteomes" id="UP001328107"/>
    </source>
</evidence>
<evidence type="ECO:0000313" key="1">
    <source>
        <dbReference type="EMBL" id="GMR46066.1"/>
    </source>
</evidence>
<gene>
    <name evidence="1" type="ORF">PMAYCL1PPCAC_16261</name>
</gene>
<reference evidence="2" key="1">
    <citation type="submission" date="2022-10" db="EMBL/GenBank/DDBJ databases">
        <title>Genome assembly of Pristionchus species.</title>
        <authorList>
            <person name="Yoshida K."/>
            <person name="Sommer R.J."/>
        </authorList>
    </citation>
    <scope>NUCLEOTIDE SEQUENCE [LARGE SCALE GENOMIC DNA]</scope>
    <source>
        <strain evidence="2">RS5460</strain>
    </source>
</reference>
<keyword evidence="2" id="KW-1185">Reference proteome</keyword>
<dbReference type="AlphaFoldDB" id="A0AAN5HZN1"/>
<name>A0AAN5HZN1_9BILA</name>